<name>A0A1B2EJF7_9HYPH</name>
<dbReference type="RefSeq" id="WP_099511144.1">
    <property type="nucleotide sequence ID" value="NZ_CP016616.1"/>
</dbReference>
<feature type="signal peptide" evidence="1">
    <location>
        <begin position="1"/>
        <end position="19"/>
    </location>
</feature>
<protein>
    <submittedName>
        <fullName evidence="2">Uncharacterized protein</fullName>
    </submittedName>
</protein>
<dbReference type="KEGG" id="moc:BB934_19450"/>
<proteinExistence type="predicted"/>
<sequence>MRATLALLCLFFGSPDDVAAECPDAAQELKVERYRTFLSALSSFDPGPDIKAPTDLPEDLKDVIEAWTSRR</sequence>
<dbReference type="AlphaFoldDB" id="A0A1B2EJF7"/>
<dbReference type="EMBL" id="CP016616">
    <property type="protein sequence ID" value="ANY80133.1"/>
    <property type="molecule type" value="Genomic_DNA"/>
</dbReference>
<evidence type="ECO:0000256" key="1">
    <source>
        <dbReference type="SAM" id="SignalP"/>
    </source>
</evidence>
<evidence type="ECO:0000313" key="2">
    <source>
        <dbReference type="EMBL" id="ANY80133.1"/>
    </source>
</evidence>
<accession>A0A1B2EJF7</accession>
<organism evidence="2">
    <name type="scientific">Microvirga ossetica</name>
    <dbReference type="NCBI Taxonomy" id="1882682"/>
    <lineage>
        <taxon>Bacteria</taxon>
        <taxon>Pseudomonadati</taxon>
        <taxon>Pseudomonadota</taxon>
        <taxon>Alphaproteobacteria</taxon>
        <taxon>Hyphomicrobiales</taxon>
        <taxon>Methylobacteriaceae</taxon>
        <taxon>Microvirga</taxon>
    </lineage>
</organism>
<dbReference type="OrthoDB" id="8020444at2"/>
<reference evidence="2" key="1">
    <citation type="submission" date="2016-07" db="EMBL/GenBank/DDBJ databases">
        <title>Microvirga ossetica sp. nov. a new species of rhizobia isolated from root nodules of the legume species Vicia alpestris Steven originated from North Ossetia region in the Caucasus.</title>
        <authorList>
            <person name="Safronova V.I."/>
            <person name="Kuznetsova I.G."/>
            <person name="Sazanova A.L."/>
            <person name="Belimov A."/>
            <person name="Andronov E."/>
            <person name="Osledkin Y.S."/>
            <person name="Onishchuk O.P."/>
            <person name="Kurchak O.N."/>
            <person name="Shaposhnikov A.I."/>
            <person name="Willems A."/>
            <person name="Tikhonovich I.A."/>
        </authorList>
    </citation>
    <scope>NUCLEOTIDE SEQUENCE [LARGE SCALE GENOMIC DNA]</scope>
    <source>
        <strain evidence="2">V5/3M</strain>
    </source>
</reference>
<gene>
    <name evidence="2" type="ORF">BB934_19450</name>
</gene>
<keyword evidence="1" id="KW-0732">Signal</keyword>
<feature type="chain" id="PRO_5008535925" evidence="1">
    <location>
        <begin position="20"/>
        <end position="71"/>
    </location>
</feature>